<sequence>MRPRSAPAAAGRRFVPALVCAAAALLTGCGVPGSGVVEAGGPATVEAFPGTPNRLTLFFLSPEGRLTPVLRATRDDAQAPPVATAQVVTVLLDGPEPQESKAGLGTGLPSSAGPVDVASSRGTIRITLPFPVRRLKDNAVRQIVCTAAYAEGREDAAAIVLAGGDGTLPPARCGGALPGTASSR</sequence>
<keyword evidence="2" id="KW-0732">Signal</keyword>
<dbReference type="Proteomes" id="UP000198280">
    <property type="component" value="Unassembled WGS sequence"/>
</dbReference>
<name>A0A239M9B1_9ACTN</name>
<dbReference type="PROSITE" id="PS51257">
    <property type="entry name" value="PROKAR_LIPOPROTEIN"/>
    <property type="match status" value="1"/>
</dbReference>
<dbReference type="EMBL" id="FZOF01000023">
    <property type="protein sequence ID" value="SNT38683.1"/>
    <property type="molecule type" value="Genomic_DNA"/>
</dbReference>
<gene>
    <name evidence="3" type="ORF">SAMN05216252_12321</name>
</gene>
<dbReference type="RefSeq" id="WP_089227459.1">
    <property type="nucleotide sequence ID" value="NZ_FZOF01000023.1"/>
</dbReference>
<feature type="signal peptide" evidence="2">
    <location>
        <begin position="1"/>
        <end position="21"/>
    </location>
</feature>
<reference evidence="3 4" key="1">
    <citation type="submission" date="2017-06" db="EMBL/GenBank/DDBJ databases">
        <authorList>
            <person name="Kim H.J."/>
            <person name="Triplett B.A."/>
        </authorList>
    </citation>
    <scope>NUCLEOTIDE SEQUENCE [LARGE SCALE GENOMIC DNA]</scope>
    <source>
        <strain evidence="3 4">CGMCC 4.1858</strain>
    </source>
</reference>
<dbReference type="AlphaFoldDB" id="A0A239M9B1"/>
<keyword evidence="4" id="KW-1185">Reference proteome</keyword>
<evidence type="ECO:0000313" key="4">
    <source>
        <dbReference type="Proteomes" id="UP000198280"/>
    </source>
</evidence>
<evidence type="ECO:0000256" key="1">
    <source>
        <dbReference type="SAM" id="MobiDB-lite"/>
    </source>
</evidence>
<feature type="region of interest" description="Disordered" evidence="1">
    <location>
        <begin position="95"/>
        <end position="116"/>
    </location>
</feature>
<evidence type="ECO:0008006" key="5">
    <source>
        <dbReference type="Google" id="ProtNLM"/>
    </source>
</evidence>
<organism evidence="3 4">
    <name type="scientific">Actinacidiphila glaucinigra</name>
    <dbReference type="NCBI Taxonomy" id="235986"/>
    <lineage>
        <taxon>Bacteria</taxon>
        <taxon>Bacillati</taxon>
        <taxon>Actinomycetota</taxon>
        <taxon>Actinomycetes</taxon>
        <taxon>Kitasatosporales</taxon>
        <taxon>Streptomycetaceae</taxon>
        <taxon>Actinacidiphila</taxon>
    </lineage>
</organism>
<evidence type="ECO:0000313" key="3">
    <source>
        <dbReference type="EMBL" id="SNT38683.1"/>
    </source>
</evidence>
<accession>A0A239M9B1</accession>
<proteinExistence type="predicted"/>
<evidence type="ECO:0000256" key="2">
    <source>
        <dbReference type="SAM" id="SignalP"/>
    </source>
</evidence>
<dbReference type="OrthoDB" id="4335951at2"/>
<protein>
    <recommendedName>
        <fullName evidence="5">GerMN domain-containing protein</fullName>
    </recommendedName>
</protein>
<feature type="chain" id="PRO_5038903893" description="GerMN domain-containing protein" evidence="2">
    <location>
        <begin position="22"/>
        <end position="184"/>
    </location>
</feature>